<organism evidence="9 10">
    <name type="scientific">Candidatus Reconcilbacillus cellulovorans</name>
    <dbReference type="NCBI Taxonomy" id="1906605"/>
    <lineage>
        <taxon>Bacteria</taxon>
        <taxon>Bacillati</taxon>
        <taxon>Bacillota</taxon>
        <taxon>Bacilli</taxon>
        <taxon>Bacillales</taxon>
        <taxon>Paenibacillaceae</taxon>
        <taxon>Candidatus Reconcilbacillus</taxon>
    </lineage>
</organism>
<sequence>MPKYRMFAARKSKQDQMKNNLYVKFARLIYMEAKRGGPNPEANFRLKTAIANARAAQMPNENIERAIRKATGDTGAEHYEEVVYEGYAPGGIAVMVRCLTDNRNRTAAEVRAVFNRRGGHLGETGCVAYLFDEKGVLFLEKKTNQGLSEDDLTLLALECGAEDVRTYEDGYEIVTDPRDFQRVKTELEARGLSFSLAAVRWVPKSWVEVPQEAADRLEEMVEAFEALDDVQDVFHNAIINRTATEG</sequence>
<dbReference type="InterPro" id="IPR048300">
    <property type="entry name" value="TACO1_YebC-like_2nd/3rd_dom"/>
</dbReference>
<dbReference type="Proteomes" id="UP000243688">
    <property type="component" value="Unassembled WGS sequence"/>
</dbReference>
<reference evidence="9 10" key="1">
    <citation type="submission" date="2016-12" db="EMBL/GenBank/DDBJ databases">
        <title>Candidatus Reconcilibacillus cellulovorans genome.</title>
        <authorList>
            <person name="Kolinko S."/>
            <person name="Wu Y.-W."/>
            <person name="Tachea F."/>
            <person name="Denzel E."/>
            <person name="Hiras J."/>
            <person name="Baecker N."/>
            <person name="Chan L.J."/>
            <person name="Eichorst S.A."/>
            <person name="Frey D."/>
            <person name="Adams P.D."/>
            <person name="Pray T."/>
            <person name="Tanjore D."/>
            <person name="Petzold C.J."/>
            <person name="Gladden J.M."/>
            <person name="Simmons B.A."/>
            <person name="Singer S.W."/>
        </authorList>
    </citation>
    <scope>NUCLEOTIDE SEQUENCE [LARGE SCALE GENOMIC DNA]</scope>
    <source>
        <strain evidence="9">JTherm</strain>
    </source>
</reference>
<dbReference type="HAMAP" id="MF_00693">
    <property type="entry name" value="Transcrip_reg_TACO1"/>
    <property type="match status" value="1"/>
</dbReference>
<dbReference type="AlphaFoldDB" id="A0A2A6E053"/>
<keyword evidence="2 6" id="KW-0963">Cytoplasm</keyword>
<dbReference type="InterPro" id="IPR017856">
    <property type="entry name" value="Integrase-like_N"/>
</dbReference>
<evidence type="ECO:0000313" key="9">
    <source>
        <dbReference type="EMBL" id="PDO10510.1"/>
    </source>
</evidence>
<dbReference type="GO" id="GO:0003677">
    <property type="term" value="F:DNA binding"/>
    <property type="evidence" value="ECO:0007669"/>
    <property type="project" value="UniProtKB-UniRule"/>
</dbReference>
<dbReference type="InterPro" id="IPR029072">
    <property type="entry name" value="YebC-like"/>
</dbReference>
<dbReference type="EMBL" id="MOXJ01000014">
    <property type="protein sequence ID" value="PDO10510.1"/>
    <property type="molecule type" value="Genomic_DNA"/>
</dbReference>
<dbReference type="PANTHER" id="PTHR12532">
    <property type="entry name" value="TRANSLATIONAL ACTIVATOR OF CYTOCHROME C OXIDASE 1"/>
    <property type="match status" value="1"/>
</dbReference>
<comment type="caution">
    <text evidence="9">The sequence shown here is derived from an EMBL/GenBank/DDBJ whole genome shotgun (WGS) entry which is preliminary data.</text>
</comment>
<keyword evidence="5 6" id="KW-0804">Transcription</keyword>
<dbReference type="GO" id="GO:0005829">
    <property type="term" value="C:cytosol"/>
    <property type="evidence" value="ECO:0007669"/>
    <property type="project" value="TreeGrafter"/>
</dbReference>
<comment type="similarity">
    <text evidence="1 6">Belongs to the TACO1 family.</text>
</comment>
<name>A0A2A6E053_9BACL</name>
<dbReference type="InterPro" id="IPR026564">
    <property type="entry name" value="Transcrip_reg_TACO1-like_dom3"/>
</dbReference>
<evidence type="ECO:0000256" key="5">
    <source>
        <dbReference type="ARBA" id="ARBA00023163"/>
    </source>
</evidence>
<dbReference type="SUPFAM" id="SSF75625">
    <property type="entry name" value="YebC-like"/>
    <property type="match status" value="1"/>
</dbReference>
<dbReference type="NCBIfam" id="NF009044">
    <property type="entry name" value="PRK12378.1"/>
    <property type="match status" value="1"/>
</dbReference>
<dbReference type="Gene3D" id="3.30.70.980">
    <property type="match status" value="2"/>
</dbReference>
<comment type="subcellular location">
    <subcellularLocation>
        <location evidence="6">Cytoplasm</location>
    </subcellularLocation>
</comment>
<dbReference type="GO" id="GO:0006355">
    <property type="term" value="P:regulation of DNA-templated transcription"/>
    <property type="evidence" value="ECO:0007669"/>
    <property type="project" value="UniProtKB-UniRule"/>
</dbReference>
<evidence type="ECO:0000259" key="8">
    <source>
        <dbReference type="Pfam" id="PF20772"/>
    </source>
</evidence>
<dbReference type="FunFam" id="3.30.70.980:FF:000002">
    <property type="entry name" value="Probable transcriptional regulatory protein YebC"/>
    <property type="match status" value="1"/>
</dbReference>
<dbReference type="NCBIfam" id="NF001030">
    <property type="entry name" value="PRK00110.1"/>
    <property type="match status" value="1"/>
</dbReference>
<evidence type="ECO:0000256" key="4">
    <source>
        <dbReference type="ARBA" id="ARBA00023125"/>
    </source>
</evidence>
<dbReference type="Gene3D" id="1.10.10.200">
    <property type="match status" value="1"/>
</dbReference>
<dbReference type="Pfam" id="PF20772">
    <property type="entry name" value="TACO1_YebC_N"/>
    <property type="match status" value="1"/>
</dbReference>
<dbReference type="InterPro" id="IPR002876">
    <property type="entry name" value="Transcrip_reg_TACO1-like"/>
</dbReference>
<gene>
    <name evidence="9" type="ORF">BLM47_06820</name>
</gene>
<dbReference type="InterPro" id="IPR049083">
    <property type="entry name" value="TACO1_YebC_N"/>
</dbReference>
<evidence type="ECO:0000313" key="10">
    <source>
        <dbReference type="Proteomes" id="UP000243688"/>
    </source>
</evidence>
<evidence type="ECO:0000256" key="6">
    <source>
        <dbReference type="HAMAP-Rule" id="MF_00693"/>
    </source>
</evidence>
<dbReference type="Pfam" id="PF01709">
    <property type="entry name" value="Transcrip_reg"/>
    <property type="match status" value="1"/>
</dbReference>
<accession>A0A2A6E053</accession>
<dbReference type="NCBIfam" id="TIGR01033">
    <property type="entry name" value="YebC/PmpR family DNA-binding transcriptional regulator"/>
    <property type="match status" value="1"/>
</dbReference>
<feature type="domain" description="TACO1/YebC-like N-terminal" evidence="8">
    <location>
        <begin position="7"/>
        <end position="72"/>
    </location>
</feature>
<evidence type="ECO:0000256" key="3">
    <source>
        <dbReference type="ARBA" id="ARBA00023015"/>
    </source>
</evidence>
<feature type="domain" description="TACO1/YebC-like second and third" evidence="7">
    <location>
        <begin position="79"/>
        <end position="237"/>
    </location>
</feature>
<dbReference type="PANTHER" id="PTHR12532:SF6">
    <property type="entry name" value="TRANSCRIPTIONAL REGULATORY PROTEIN YEBC-RELATED"/>
    <property type="match status" value="1"/>
</dbReference>
<evidence type="ECO:0000256" key="2">
    <source>
        <dbReference type="ARBA" id="ARBA00022490"/>
    </source>
</evidence>
<evidence type="ECO:0000256" key="1">
    <source>
        <dbReference type="ARBA" id="ARBA00008724"/>
    </source>
</evidence>
<keyword evidence="4 6" id="KW-0238">DNA-binding</keyword>
<keyword evidence="3 6" id="KW-0805">Transcription regulation</keyword>
<evidence type="ECO:0000259" key="7">
    <source>
        <dbReference type="Pfam" id="PF01709"/>
    </source>
</evidence>
<protein>
    <recommendedName>
        <fullName evidence="6">Probable transcriptional regulatory protein BLM47_06820</fullName>
    </recommendedName>
</protein>
<proteinExistence type="inferred from homology"/>